<dbReference type="GO" id="GO:0015949">
    <property type="term" value="P:nucleobase-containing small molecule interconversion"/>
    <property type="evidence" value="ECO:0007669"/>
    <property type="project" value="TreeGrafter"/>
</dbReference>
<dbReference type="Pfam" id="PF21447">
    <property type="entry name" value="Ppx-GppA_III"/>
    <property type="match status" value="1"/>
</dbReference>
<dbReference type="PANTHER" id="PTHR30005:SF0">
    <property type="entry name" value="RETROGRADE REGULATION PROTEIN 2"/>
    <property type="match status" value="1"/>
</dbReference>
<dbReference type="OrthoDB" id="9793035at2"/>
<dbReference type="AlphaFoldDB" id="A0A1I0E9G3"/>
<reference evidence="4 5" key="1">
    <citation type="submission" date="2016-10" db="EMBL/GenBank/DDBJ databases">
        <authorList>
            <person name="de Groot N.N."/>
        </authorList>
    </citation>
    <scope>NUCLEOTIDE SEQUENCE [LARGE SCALE GENOMIC DNA]</scope>
    <source>
        <strain evidence="4 5">DSM 19706</strain>
    </source>
</reference>
<dbReference type="Gene3D" id="3.30.420.40">
    <property type="match status" value="1"/>
</dbReference>
<evidence type="ECO:0000259" key="2">
    <source>
        <dbReference type="Pfam" id="PF02541"/>
    </source>
</evidence>
<evidence type="ECO:0000259" key="3">
    <source>
        <dbReference type="Pfam" id="PF21447"/>
    </source>
</evidence>
<dbReference type="InterPro" id="IPR030673">
    <property type="entry name" value="PyroPPase_GppA_Ppx"/>
</dbReference>
<dbReference type="Gene3D" id="1.10.3210.10">
    <property type="entry name" value="Hypothetical protein af1432"/>
    <property type="match status" value="1"/>
</dbReference>
<gene>
    <name evidence="4" type="ORF">SAMN05660429_01785</name>
</gene>
<dbReference type="InterPro" id="IPR048950">
    <property type="entry name" value="Ppx_GppA_C"/>
</dbReference>
<dbReference type="SUPFAM" id="SSF109604">
    <property type="entry name" value="HD-domain/PDEase-like"/>
    <property type="match status" value="1"/>
</dbReference>
<dbReference type="Proteomes" id="UP000199308">
    <property type="component" value="Unassembled WGS sequence"/>
</dbReference>
<dbReference type="GO" id="GO:0008894">
    <property type="term" value="F:guanosine-5'-triphosphate,3'-diphosphate diphosphatase activity"/>
    <property type="evidence" value="ECO:0007669"/>
    <property type="project" value="TreeGrafter"/>
</dbReference>
<protein>
    <submittedName>
        <fullName evidence="4">Exopolyphosphatase / guanosine-5'-triphosphate,3'-diphosphate pyrophosphatase</fullName>
    </submittedName>
</protein>
<evidence type="ECO:0000313" key="5">
    <source>
        <dbReference type="Proteomes" id="UP000199308"/>
    </source>
</evidence>
<dbReference type="InterPro" id="IPR003695">
    <property type="entry name" value="Ppx_GppA_N"/>
</dbReference>
<dbReference type="PIRSF" id="PIRSF001267">
    <property type="entry name" value="Pyrophosphatase_GppA_Ppx"/>
    <property type="match status" value="1"/>
</dbReference>
<dbReference type="FunFam" id="3.30.420.40:FF:000023">
    <property type="entry name" value="Guanosine-5'-triphosphate,3'-diphosphate pyrophosphatase"/>
    <property type="match status" value="1"/>
</dbReference>
<accession>A0A1I0E9G3</accession>
<feature type="domain" description="Ppx/GppA phosphatase N-terminal" evidence="2">
    <location>
        <begin position="21"/>
        <end position="299"/>
    </location>
</feature>
<keyword evidence="5" id="KW-1185">Reference proteome</keyword>
<dbReference type="PANTHER" id="PTHR30005">
    <property type="entry name" value="EXOPOLYPHOSPHATASE"/>
    <property type="match status" value="1"/>
</dbReference>
<name>A0A1I0E9G3_THASX</name>
<dbReference type="SUPFAM" id="SSF53067">
    <property type="entry name" value="Actin-like ATPase domain"/>
    <property type="match status" value="2"/>
</dbReference>
<proteinExistence type="predicted"/>
<evidence type="ECO:0000256" key="1">
    <source>
        <dbReference type="ARBA" id="ARBA00022801"/>
    </source>
</evidence>
<dbReference type="RefSeq" id="WP_093329384.1">
    <property type="nucleotide sequence ID" value="NZ_AP027363.1"/>
</dbReference>
<organism evidence="4 5">
    <name type="scientific">Thalassotalea agarivorans</name>
    <name type="common">Thalassomonas agarivorans</name>
    <dbReference type="NCBI Taxonomy" id="349064"/>
    <lineage>
        <taxon>Bacteria</taxon>
        <taxon>Pseudomonadati</taxon>
        <taxon>Pseudomonadota</taxon>
        <taxon>Gammaproteobacteria</taxon>
        <taxon>Alteromonadales</taxon>
        <taxon>Colwelliaceae</taxon>
        <taxon>Thalassotalea</taxon>
    </lineage>
</organism>
<evidence type="ECO:0000313" key="4">
    <source>
        <dbReference type="EMBL" id="SET41844.1"/>
    </source>
</evidence>
<dbReference type="EMBL" id="FOHK01000007">
    <property type="protein sequence ID" value="SET41844.1"/>
    <property type="molecule type" value="Genomic_DNA"/>
</dbReference>
<dbReference type="CDD" id="cd24053">
    <property type="entry name" value="ASKHA_NBD_EcPPX-GppA-like"/>
    <property type="match status" value="1"/>
</dbReference>
<dbReference type="InterPro" id="IPR043129">
    <property type="entry name" value="ATPase_NBD"/>
</dbReference>
<dbReference type="Pfam" id="PF02541">
    <property type="entry name" value="Ppx-GppA"/>
    <property type="match status" value="1"/>
</dbReference>
<sequence>MSQQPLFAIIDLGSNSFHMLIVRNTLSGMQVVDKIKRKVRLASGLDENNNLSQESMQRGLDCIALFADRLTTISADKVRIVATATLRLAKNAPDFIEQAEAILGREITLLSGEKEAEYIYQGVARTNSSADQRFVIDIGGASTELVIGHKYSVLKATSLALGCVTFNKQFFEDGGITEQRFNDAVAAAKKQLTVFVDSYKTIGWQCVLGGSGTMQALAEILAHRGHNAFINKSFIEEMKQQVLSFDNFEDIDIAGLQVERVPVFVSGLAILAAAFESFGFEQIQLSSGAIREGLLYQMINGEKPMPVRMKTCNQITARFSLDLQQSQRVEMLVQQLASSEQYTQILADNDIREILSAACKMHEIGKSIGFKNHERHAYYLLNHMELAGFNVSQRQLLCALLANQSGKINEKLLTEQVELPLAQAKLLTVLLRLAIKLSVHRDNMLLPKVKLYAEDDANLAIAIENVSPLIKAQIETEQQQISPMGISLQLLEQE</sequence>
<keyword evidence="1" id="KW-0378">Hydrolase</keyword>
<dbReference type="Gene3D" id="3.30.420.150">
    <property type="entry name" value="Exopolyphosphatase. Domain 2"/>
    <property type="match status" value="1"/>
</dbReference>
<feature type="domain" description="Ppx/GppA phosphatase C-terminal" evidence="3">
    <location>
        <begin position="307"/>
        <end position="464"/>
    </location>
</feature>
<dbReference type="STRING" id="349064.SAMN05660429_01785"/>
<dbReference type="InterPro" id="IPR050273">
    <property type="entry name" value="GppA/Ppx_hydrolase"/>
</dbReference>